<dbReference type="GO" id="GO:0004349">
    <property type="term" value="F:glutamate 5-kinase activity"/>
    <property type="evidence" value="ECO:0007669"/>
    <property type="project" value="InterPro"/>
</dbReference>
<dbReference type="InterPro" id="IPR001057">
    <property type="entry name" value="Glu/AcGlu_kinase"/>
</dbReference>
<dbReference type="AlphaFoldDB" id="A0A0G4FUA6"/>
<dbReference type="InterPro" id="IPR015947">
    <property type="entry name" value="PUA-like_sf"/>
</dbReference>
<proteinExistence type="inferred from homology"/>
<evidence type="ECO:0000256" key="6">
    <source>
        <dbReference type="ARBA" id="ARBA00022777"/>
    </source>
</evidence>
<dbReference type="InterPro" id="IPR019797">
    <property type="entry name" value="Glutamate_5-kinase_CS"/>
</dbReference>
<evidence type="ECO:0000256" key="2">
    <source>
        <dbReference type="ARBA" id="ARBA00022605"/>
    </source>
</evidence>
<dbReference type="PhylomeDB" id="A0A0G4FUA6"/>
<keyword evidence="1" id="KW-0963">Cytoplasm</keyword>
<keyword evidence="4" id="KW-0808">Transferase</keyword>
<keyword evidence="3" id="KW-0641">Proline biosynthesis</keyword>
<keyword evidence="6" id="KW-0418">Kinase</keyword>
<dbReference type="CDD" id="cd04242">
    <property type="entry name" value="AAK_G5K_ProB"/>
    <property type="match status" value="1"/>
</dbReference>
<sequence length="564" mass="61046">MHRMQVTSPKGSDLERLINGSRSEPDVKPNLVVLKVGTSTLMNTETRTISLANLSRCIETVSQLKEAGNQVIIVTSGAVGFGCSKLKLKTRPKTVAGRQAAAAVGQSNLMRVWEDLCDLTGVQVAQLLITRADFVNKKRYLNFRSTVKELLHWGVVPIINENDSLVSEGVKFGDNDTLAAHVAVLLSANYLFLLTDVDCLYTSDPRKDPGARPIPFVDRLEDIYKVMDCGDGVGGSKWGTGGMKTKIVAAKIAVAGGVNVAVCNGSNPERVTKMLEWAAKNELPNANPESVLYDYDKDADIKEYAQTFQKGEDEEEPMTPLKTLEVDADAKYFVPPEESAEKLAVIAECPTKVEDLPFQGTIFRALEFSHLRDQRRWILSLPLGGRIWINVACAKSVVLTKKALTIVGVVKVEGDFHKDEAVSIHVMKGDAEEEDEDTSMMPEECEIARCIVQHAAGDVRRAVGLPPEEAAFILNSVSPVISTSTNIALTIEEQALTEKGESICGKSDNGAGHARSELGTTTSCSDSPSERRDRPGGLVLSGMRPANSFGGSSEDSNRGPVVDA</sequence>
<dbReference type="InterPro" id="IPR041739">
    <property type="entry name" value="G5K_ProB"/>
</dbReference>
<feature type="compositionally biased region" description="Polar residues" evidence="8">
    <location>
        <begin position="1"/>
        <end position="10"/>
    </location>
</feature>
<evidence type="ECO:0000256" key="8">
    <source>
        <dbReference type="SAM" id="MobiDB-lite"/>
    </source>
</evidence>
<dbReference type="Pfam" id="PF00696">
    <property type="entry name" value="AA_kinase"/>
    <property type="match status" value="1"/>
</dbReference>
<evidence type="ECO:0000313" key="10">
    <source>
        <dbReference type="EMBL" id="CEM17949.1"/>
    </source>
</evidence>
<dbReference type="GO" id="GO:0005829">
    <property type="term" value="C:cytosol"/>
    <property type="evidence" value="ECO:0007669"/>
    <property type="project" value="TreeGrafter"/>
</dbReference>
<evidence type="ECO:0000256" key="3">
    <source>
        <dbReference type="ARBA" id="ARBA00022650"/>
    </source>
</evidence>
<dbReference type="NCBIfam" id="TIGR01027">
    <property type="entry name" value="proB"/>
    <property type="match status" value="1"/>
</dbReference>
<dbReference type="SUPFAM" id="SSF53633">
    <property type="entry name" value="Carbamate kinase-like"/>
    <property type="match status" value="1"/>
</dbReference>
<dbReference type="GO" id="GO:0003723">
    <property type="term" value="F:RNA binding"/>
    <property type="evidence" value="ECO:0007669"/>
    <property type="project" value="InterPro"/>
</dbReference>
<keyword evidence="7" id="KW-0067">ATP-binding</keyword>
<dbReference type="GO" id="GO:0008652">
    <property type="term" value="P:amino acid biosynthetic process"/>
    <property type="evidence" value="ECO:0007669"/>
    <property type="project" value="UniProtKB-KW"/>
</dbReference>
<feature type="domain" description="Aspartate/glutamate/uridylate kinase" evidence="9">
    <location>
        <begin position="30"/>
        <end position="264"/>
    </location>
</feature>
<evidence type="ECO:0000256" key="7">
    <source>
        <dbReference type="ARBA" id="ARBA00022840"/>
    </source>
</evidence>
<dbReference type="Gene3D" id="3.40.1160.10">
    <property type="entry name" value="Acetylglutamate kinase-like"/>
    <property type="match status" value="1"/>
</dbReference>
<dbReference type="FunFam" id="3.40.1160.10:FF:000018">
    <property type="entry name" value="Glutamate 5-kinase"/>
    <property type="match status" value="1"/>
</dbReference>
<dbReference type="SUPFAM" id="SSF88697">
    <property type="entry name" value="PUA domain-like"/>
    <property type="match status" value="1"/>
</dbReference>
<keyword evidence="2" id="KW-0028">Amino-acid biosynthesis</keyword>
<evidence type="ECO:0000256" key="4">
    <source>
        <dbReference type="ARBA" id="ARBA00022679"/>
    </source>
</evidence>
<dbReference type="PANTHER" id="PTHR43654:SF3">
    <property type="entry name" value="GLUTAMATE 5-KINASE"/>
    <property type="match status" value="1"/>
</dbReference>
<name>A0A0G4FUA6_9ALVE</name>
<dbReference type="InterPro" id="IPR005715">
    <property type="entry name" value="Glu_5kinase/COase_Synthase"/>
</dbReference>
<accession>A0A0G4FUA6</accession>
<dbReference type="Gene3D" id="2.30.130.10">
    <property type="entry name" value="PUA domain"/>
    <property type="match status" value="1"/>
</dbReference>
<feature type="region of interest" description="Disordered" evidence="8">
    <location>
        <begin position="507"/>
        <end position="564"/>
    </location>
</feature>
<dbReference type="HAMAP" id="MF_00456">
    <property type="entry name" value="ProB"/>
    <property type="match status" value="1"/>
</dbReference>
<keyword evidence="5" id="KW-0547">Nucleotide-binding</keyword>
<dbReference type="InterPro" id="IPR036393">
    <property type="entry name" value="AceGlu_kinase-like_sf"/>
</dbReference>
<dbReference type="PROSITE" id="PS00902">
    <property type="entry name" value="GLUTAMATE_5_KINASE"/>
    <property type="match status" value="1"/>
</dbReference>
<dbReference type="PANTHER" id="PTHR43654">
    <property type="entry name" value="GLUTAMATE 5-KINASE"/>
    <property type="match status" value="1"/>
</dbReference>
<dbReference type="GO" id="GO:0005524">
    <property type="term" value="F:ATP binding"/>
    <property type="evidence" value="ECO:0007669"/>
    <property type="project" value="UniProtKB-KW"/>
</dbReference>
<feature type="region of interest" description="Disordered" evidence="8">
    <location>
        <begin position="1"/>
        <end position="22"/>
    </location>
</feature>
<reference evidence="10" key="1">
    <citation type="submission" date="2014-11" db="EMBL/GenBank/DDBJ databases">
        <authorList>
            <person name="Otto D Thomas"/>
            <person name="Naeem Raeece"/>
        </authorList>
    </citation>
    <scope>NUCLEOTIDE SEQUENCE</scope>
</reference>
<evidence type="ECO:0000259" key="9">
    <source>
        <dbReference type="Pfam" id="PF00696"/>
    </source>
</evidence>
<evidence type="ECO:0000256" key="5">
    <source>
        <dbReference type="ARBA" id="ARBA00022741"/>
    </source>
</evidence>
<dbReference type="EMBL" id="CDMZ01000614">
    <property type="protein sequence ID" value="CEM17949.1"/>
    <property type="molecule type" value="Genomic_DNA"/>
</dbReference>
<dbReference type="PRINTS" id="PR00474">
    <property type="entry name" value="GLU5KINASE"/>
</dbReference>
<dbReference type="InterPro" id="IPR036974">
    <property type="entry name" value="PUA_sf"/>
</dbReference>
<dbReference type="VEuPathDB" id="CryptoDB:Cvel_18643"/>
<protein>
    <recommendedName>
        <fullName evidence="9">Aspartate/glutamate/uridylate kinase domain-containing protein</fullName>
    </recommendedName>
</protein>
<dbReference type="InterPro" id="IPR001048">
    <property type="entry name" value="Asp/Glu/Uridylate_kinase"/>
</dbReference>
<evidence type="ECO:0000256" key="1">
    <source>
        <dbReference type="ARBA" id="ARBA00022490"/>
    </source>
</evidence>
<organism evidence="10">
    <name type="scientific">Chromera velia CCMP2878</name>
    <dbReference type="NCBI Taxonomy" id="1169474"/>
    <lineage>
        <taxon>Eukaryota</taxon>
        <taxon>Sar</taxon>
        <taxon>Alveolata</taxon>
        <taxon>Colpodellida</taxon>
        <taxon>Chromeraceae</taxon>
        <taxon>Chromera</taxon>
    </lineage>
</organism>
<feature type="compositionally biased region" description="Polar residues" evidence="8">
    <location>
        <begin position="518"/>
        <end position="527"/>
    </location>
</feature>
<gene>
    <name evidence="10" type="ORF">Cvel_18643</name>
</gene>